<gene>
    <name evidence="4" type="ORF">HPLM_LOCUS20632</name>
</gene>
<dbReference type="STRING" id="6290.A0A0N4X8E8"/>
<dbReference type="InterPro" id="IPR005312">
    <property type="entry name" value="DUF1759"/>
</dbReference>
<dbReference type="Pfam" id="PF05380">
    <property type="entry name" value="Peptidase_A17"/>
    <property type="match status" value="1"/>
</dbReference>
<dbReference type="AlphaFoldDB" id="A0A0N4X8E8"/>
<dbReference type="InterPro" id="IPR041588">
    <property type="entry name" value="Integrase_H2C2"/>
</dbReference>
<evidence type="ECO:0000259" key="3">
    <source>
        <dbReference type="PROSITE" id="PS50175"/>
    </source>
</evidence>
<evidence type="ECO:0000256" key="1">
    <source>
        <dbReference type="ARBA" id="ARBA00022801"/>
    </source>
</evidence>
<dbReference type="PROSITE" id="PS50175">
    <property type="entry name" value="ASP_PROT_RETROV"/>
    <property type="match status" value="1"/>
</dbReference>
<reference evidence="4 5" key="2">
    <citation type="submission" date="2018-11" db="EMBL/GenBank/DDBJ databases">
        <authorList>
            <consortium name="Pathogen Informatics"/>
        </authorList>
    </citation>
    <scope>NUCLEOTIDE SEQUENCE [LARGE SCALE GENOMIC DNA]</scope>
    <source>
        <strain evidence="4 5">MHpl1</strain>
    </source>
</reference>
<dbReference type="Pfam" id="PF05585">
    <property type="entry name" value="DUF1758"/>
    <property type="match status" value="1"/>
</dbReference>
<dbReference type="Gene3D" id="2.40.70.10">
    <property type="entry name" value="Acid Proteases"/>
    <property type="match status" value="1"/>
</dbReference>
<dbReference type="Proteomes" id="UP000268014">
    <property type="component" value="Unassembled WGS sequence"/>
</dbReference>
<dbReference type="EMBL" id="UZAF01022418">
    <property type="protein sequence ID" value="VDO85063.1"/>
    <property type="molecule type" value="Genomic_DNA"/>
</dbReference>
<evidence type="ECO:0000313" key="6">
    <source>
        <dbReference type="WBParaSite" id="HPLM_0002064001-mRNA-1"/>
    </source>
</evidence>
<keyword evidence="5" id="KW-1185">Reference proteome</keyword>
<dbReference type="InterPro" id="IPR008737">
    <property type="entry name" value="DUF1758"/>
</dbReference>
<feature type="region of interest" description="Disordered" evidence="2">
    <location>
        <begin position="134"/>
        <end position="160"/>
    </location>
</feature>
<evidence type="ECO:0000313" key="4">
    <source>
        <dbReference type="EMBL" id="VDO85063.1"/>
    </source>
</evidence>
<dbReference type="InterPro" id="IPR001995">
    <property type="entry name" value="Peptidase_A2_cat"/>
</dbReference>
<evidence type="ECO:0000313" key="5">
    <source>
        <dbReference type="Proteomes" id="UP000268014"/>
    </source>
</evidence>
<dbReference type="OrthoDB" id="5920525at2759"/>
<sequence length="1060" mass="122576">MSRQQFMLKNAKQRLTRQLNALTGLLEEAREFEEPWNFPNGAEELDLFIVSKDMIVKNLVSKLSQRKDDISNYYAECNQSIFNLDQEEKEETERQFDDYWLEKEGENLLYQAENVERQLEIRLLELQCQAKSGKRELKREEEQEASNELQSAGNSNQQAHPINAWTMERRLLGNELKVPHFHGKPSEFDSFWELFEELVHKQPYSNIEKLSILLNSCKGDAARTLQMIPRTGESYEKAVNQLKSQYQDPRRIIMQMIKKLKSMRQCQDDHRSLRNNLSDIQAIIATLEKQGEEVNTTNLRTMVLETFSKAIQDEMAKKEFDSGNIWTMDQLLDNLAIAIKRKEHVDSVKDPYQGERSIFHTSTTILPKVQENSTTEESNDEFANTFINSSNVRLMIVPVQIQSSESQEKETVLALLDSASDQSFISTSLARRKNLKTQNETTILVNTFGGRAEKRRAKRVITSLFNREGDHIKVELLTNDTITPPLNMGSLLPEDDLFIQEHFPTEEWHWISRTTCGTVVPELLIGMDYFNAIMQLHTPVIRLPSGLFLTSTFFGLVVSGVPDATNEQTELASYGKRILNTYMIFDSTSNHMDISELWKLNTVGIEDMSTQEEVNDQIVADFYSTVQVKDNKIFDNLYVDNVLLTDDSTQSLIEKYKSLKQVFNNMSMNLRQFITNDDYCNKSIALKDLSTSKSIKILGIPWNHQKDTFHLKCKLRHSSTLTKRKVLQATHSTFDPLGLLIPLLLPAKFFLQDLWKGNYKWDEELPPKLKCEWQSICENAAGFETTVPRALTDLTTNNRYEIHTFVDASIRAFAAVAYLRTINEDADCATKGANKTQMSDNIWWYGPPFLLHDNSRWPQLPEYSWTSNGNEADTNYQEISQTVLATNTEEHVQQSIFLGNYSSFKKYKRVLALVMKFLKFTIFNKLSLKYQEKLKKTIPELEKIITDQPLTSLQSIDLTMAERRLIKWAQQVLSHEKLAKLSNLRLYMDENGIMRCRGRIQAKHLARETQEPILLPENHNFTNLIIQEIHRRCGHQGVNGTLANIRLNYWIPKGRQTVKK</sequence>
<dbReference type="PANTHER" id="PTHR47331">
    <property type="entry name" value="PHD-TYPE DOMAIN-CONTAINING PROTEIN"/>
    <property type="match status" value="1"/>
</dbReference>
<reference evidence="6" key="1">
    <citation type="submission" date="2017-02" db="UniProtKB">
        <authorList>
            <consortium name="WormBaseParasite"/>
        </authorList>
    </citation>
    <scope>IDENTIFICATION</scope>
</reference>
<dbReference type="OMA" id="WQSICEN"/>
<protein>
    <submittedName>
        <fullName evidence="6">Peptidase A2 domain-containing protein</fullName>
    </submittedName>
</protein>
<dbReference type="GO" id="GO:0004190">
    <property type="term" value="F:aspartic-type endopeptidase activity"/>
    <property type="evidence" value="ECO:0007669"/>
    <property type="project" value="InterPro"/>
</dbReference>
<dbReference type="GO" id="GO:0006508">
    <property type="term" value="P:proteolysis"/>
    <property type="evidence" value="ECO:0007669"/>
    <property type="project" value="InterPro"/>
</dbReference>
<accession>A0A0N4X8E8</accession>
<organism evidence="6">
    <name type="scientific">Haemonchus placei</name>
    <name type="common">Barber's pole worm</name>
    <dbReference type="NCBI Taxonomy" id="6290"/>
    <lineage>
        <taxon>Eukaryota</taxon>
        <taxon>Metazoa</taxon>
        <taxon>Ecdysozoa</taxon>
        <taxon>Nematoda</taxon>
        <taxon>Chromadorea</taxon>
        <taxon>Rhabditida</taxon>
        <taxon>Rhabditina</taxon>
        <taxon>Rhabditomorpha</taxon>
        <taxon>Strongyloidea</taxon>
        <taxon>Trichostrongylidae</taxon>
        <taxon>Haemonchus</taxon>
    </lineage>
</organism>
<dbReference type="WBParaSite" id="HPLM_0002064001-mRNA-1">
    <property type="protein sequence ID" value="HPLM_0002064001-mRNA-1"/>
    <property type="gene ID" value="HPLM_0002064001"/>
</dbReference>
<dbReference type="Gene3D" id="1.10.340.70">
    <property type="match status" value="1"/>
</dbReference>
<keyword evidence="1" id="KW-0378">Hydrolase</keyword>
<feature type="compositionally biased region" description="Polar residues" evidence="2">
    <location>
        <begin position="146"/>
        <end position="160"/>
    </location>
</feature>
<dbReference type="InterPro" id="IPR008042">
    <property type="entry name" value="Retrotrans_Pao"/>
</dbReference>
<evidence type="ECO:0000256" key="2">
    <source>
        <dbReference type="SAM" id="MobiDB-lite"/>
    </source>
</evidence>
<feature type="domain" description="Peptidase A2" evidence="3">
    <location>
        <begin position="412"/>
        <end position="492"/>
    </location>
</feature>
<dbReference type="Pfam" id="PF03564">
    <property type="entry name" value="DUF1759"/>
    <property type="match status" value="1"/>
</dbReference>
<proteinExistence type="predicted"/>
<dbReference type="PANTHER" id="PTHR47331:SF1">
    <property type="entry name" value="GAG-LIKE PROTEIN"/>
    <property type="match status" value="1"/>
</dbReference>
<name>A0A0N4X8E8_HAEPC</name>
<dbReference type="Pfam" id="PF17921">
    <property type="entry name" value="Integrase_H2C2"/>
    <property type="match status" value="1"/>
</dbReference>
<dbReference type="InterPro" id="IPR021109">
    <property type="entry name" value="Peptidase_aspartic_dom_sf"/>
</dbReference>